<keyword evidence="3 4" id="KW-0456">Lyase</keyword>
<keyword evidence="4" id="KW-0670">Pyruvate</keyword>
<evidence type="ECO:0000256" key="2">
    <source>
        <dbReference type="ARBA" id="ARBA00022688"/>
    </source>
</evidence>
<organism evidence="5 6">
    <name type="scientific">Pseudomonas gingeri</name>
    <dbReference type="NCBI Taxonomy" id="117681"/>
    <lineage>
        <taxon>Bacteria</taxon>
        <taxon>Pseudomonadati</taxon>
        <taxon>Pseudomonadota</taxon>
        <taxon>Gammaproteobacteria</taxon>
        <taxon>Pseudomonadales</taxon>
        <taxon>Pseudomonadaceae</taxon>
        <taxon>Pseudomonas</taxon>
    </lineage>
</organism>
<comment type="similarity">
    <text evidence="4">Belongs to the UbiC family.</text>
</comment>
<dbReference type="UniPathway" id="UPA00232"/>
<feature type="binding site" evidence="4">
    <location>
        <position position="176"/>
    </location>
    <ligand>
        <name>substrate</name>
    </ligand>
</feature>
<comment type="catalytic activity">
    <reaction evidence="4">
        <text>chorismate = 4-hydroxybenzoate + pyruvate</text>
        <dbReference type="Rhea" id="RHEA:16505"/>
        <dbReference type="ChEBI" id="CHEBI:15361"/>
        <dbReference type="ChEBI" id="CHEBI:17879"/>
        <dbReference type="ChEBI" id="CHEBI:29748"/>
        <dbReference type="EC" id="4.1.3.40"/>
    </reaction>
</comment>
<evidence type="ECO:0000256" key="1">
    <source>
        <dbReference type="ARBA" id="ARBA00022490"/>
    </source>
</evidence>
<dbReference type="Pfam" id="PF04345">
    <property type="entry name" value="Chor_lyase"/>
    <property type="match status" value="1"/>
</dbReference>
<comment type="function">
    <text evidence="4">Removes the pyruvyl group from chorismate, with concomitant aromatization of the ring, to provide 4-hydroxybenzoate (4HB) for the ubiquinone pathway.</text>
</comment>
<comment type="caution">
    <text evidence="4">Lacks conserved residue(s) required for the propagation of feature annotation.</text>
</comment>
<evidence type="ECO:0000313" key="6">
    <source>
        <dbReference type="Proteomes" id="UP000539985"/>
    </source>
</evidence>
<dbReference type="EC" id="4.1.3.40" evidence="4"/>
<feature type="binding site" evidence="4">
    <location>
        <position position="124"/>
    </location>
    <ligand>
        <name>substrate</name>
    </ligand>
</feature>
<keyword evidence="1 4" id="KW-0963">Cytoplasm</keyword>
<comment type="caution">
    <text evidence="5">The sequence shown here is derived from an EMBL/GenBank/DDBJ whole genome shotgun (WGS) entry which is preliminary data.</text>
</comment>
<comment type="pathway">
    <text evidence="4">Cofactor biosynthesis; ubiquinone biosynthesis.</text>
</comment>
<comment type="subcellular location">
    <subcellularLocation>
        <location evidence="4">Cytoplasm</location>
    </subcellularLocation>
</comment>
<dbReference type="PANTHER" id="PTHR38683">
    <property type="entry name" value="CHORISMATE PYRUVATE-LYASE"/>
    <property type="match status" value="1"/>
</dbReference>
<dbReference type="GO" id="GO:0006744">
    <property type="term" value="P:ubiquinone biosynthetic process"/>
    <property type="evidence" value="ECO:0007669"/>
    <property type="project" value="UniProtKB-UniRule"/>
</dbReference>
<evidence type="ECO:0000256" key="3">
    <source>
        <dbReference type="ARBA" id="ARBA00023239"/>
    </source>
</evidence>
<accession>A0A7Y7XDJ1</accession>
<feature type="binding site" evidence="4">
    <location>
        <position position="86"/>
    </location>
    <ligand>
        <name>substrate</name>
    </ligand>
</feature>
<keyword evidence="2 4" id="KW-0831">Ubiquinone biosynthesis</keyword>
<dbReference type="SUPFAM" id="SSF64288">
    <property type="entry name" value="Chorismate lyase-like"/>
    <property type="match status" value="1"/>
</dbReference>
<dbReference type="PANTHER" id="PTHR38683:SF1">
    <property type="entry name" value="CHORISMATE PYRUVATE-LYASE"/>
    <property type="match status" value="1"/>
</dbReference>
<proteinExistence type="inferred from homology"/>
<dbReference type="EMBL" id="JACAQB010000008">
    <property type="protein sequence ID" value="NWB97615.1"/>
    <property type="molecule type" value="Genomic_DNA"/>
</dbReference>
<reference evidence="5 6" key="1">
    <citation type="submission" date="2020-04" db="EMBL/GenBank/DDBJ databases">
        <title>Molecular characterization of pseudomonads from Agaricus bisporus reveal novel blotch 2 pathogens in Western Europe.</title>
        <authorList>
            <person name="Taparia T."/>
            <person name="Krijger M."/>
            <person name="Haynes E."/>
            <person name="Elpinstone J.G."/>
            <person name="Noble R."/>
            <person name="Van Der Wolf J."/>
        </authorList>
    </citation>
    <scope>NUCLEOTIDE SEQUENCE [LARGE SCALE GENOMIC DNA]</scope>
    <source>
        <strain evidence="5 6">H7001</strain>
    </source>
</reference>
<dbReference type="Proteomes" id="UP000539985">
    <property type="component" value="Unassembled WGS sequence"/>
</dbReference>
<dbReference type="GO" id="GO:0005829">
    <property type="term" value="C:cytosol"/>
    <property type="evidence" value="ECO:0007669"/>
    <property type="project" value="TreeGrafter"/>
</dbReference>
<dbReference type="GO" id="GO:0008813">
    <property type="term" value="F:chorismate lyase activity"/>
    <property type="evidence" value="ECO:0007669"/>
    <property type="project" value="UniProtKB-UniRule"/>
</dbReference>
<dbReference type="InterPro" id="IPR007440">
    <property type="entry name" value="Chorismate--pyruvate_lyase"/>
</dbReference>
<dbReference type="InterPro" id="IPR028978">
    <property type="entry name" value="Chorismate_lyase_/UTRA_dom_sf"/>
</dbReference>
<name>A0A7Y7XDJ1_9PSED</name>
<protein>
    <recommendedName>
        <fullName evidence="4">Probable chorismate pyruvate-lyase</fullName>
        <shortName evidence="4">CL</shortName>
        <shortName evidence="4">CPL</shortName>
        <ecNumber evidence="4">4.1.3.40</ecNumber>
    </recommendedName>
</protein>
<dbReference type="HAMAP" id="MF_01632">
    <property type="entry name" value="UbiC"/>
    <property type="match status" value="1"/>
</dbReference>
<dbReference type="AlphaFoldDB" id="A0A7Y7XDJ1"/>
<evidence type="ECO:0000313" key="5">
    <source>
        <dbReference type="EMBL" id="NWB97615.1"/>
    </source>
</evidence>
<dbReference type="Gene3D" id="3.40.1410.10">
    <property type="entry name" value="Chorismate lyase-like"/>
    <property type="match status" value="1"/>
</dbReference>
<dbReference type="GO" id="GO:0042866">
    <property type="term" value="P:pyruvate biosynthetic process"/>
    <property type="evidence" value="ECO:0007669"/>
    <property type="project" value="UniProtKB-UniRule"/>
</dbReference>
<gene>
    <name evidence="4" type="primary">ubiC</name>
    <name evidence="5" type="ORF">HX882_17090</name>
</gene>
<sequence length="199" mass="22146">MFDNVRNHRTLCVDPKVQWQSAAQLGAGLEVPLADYLLDSGSLTQRLIGISGGRFGVTPLYEREAPLLDSECTVLQLPCGSRGWVREVYLTGQGVPWVFARTVIPEAVQHCAGLDFRALGDQSIGPWLFGELDFRRGAIELCRYEDSVRQGQLAASPLWARRSRFERGELAILVLEVFLPTFWASLEISGNAALEKRRA</sequence>
<dbReference type="RefSeq" id="WP_177103255.1">
    <property type="nucleotide sequence ID" value="NZ_JACAQB010000008.1"/>
</dbReference>
<evidence type="ECO:0000256" key="4">
    <source>
        <dbReference type="HAMAP-Rule" id="MF_01632"/>
    </source>
</evidence>